<dbReference type="NCBIfam" id="TIGR00809">
    <property type="entry name" value="secB"/>
    <property type="match status" value="1"/>
</dbReference>
<proteinExistence type="inferred from homology"/>
<name>A0ABT5L5Y2_9ALTE</name>
<keyword evidence="3" id="KW-0653">Protein transport</keyword>
<evidence type="ECO:0000256" key="3">
    <source>
        <dbReference type="ARBA" id="ARBA00022927"/>
    </source>
</evidence>
<dbReference type="SUPFAM" id="SSF54611">
    <property type="entry name" value="SecB-like"/>
    <property type="match status" value="1"/>
</dbReference>
<dbReference type="InterPro" id="IPR035958">
    <property type="entry name" value="SecB-like_sf"/>
</dbReference>
<keyword evidence="6" id="KW-1185">Reference proteome</keyword>
<dbReference type="PANTHER" id="PTHR36918">
    <property type="match status" value="1"/>
</dbReference>
<dbReference type="PRINTS" id="PR01594">
    <property type="entry name" value="SECBCHAPRONE"/>
</dbReference>
<dbReference type="InterPro" id="IPR003708">
    <property type="entry name" value="SecB"/>
</dbReference>
<dbReference type="Proteomes" id="UP001218788">
    <property type="component" value="Unassembled WGS sequence"/>
</dbReference>
<dbReference type="EMBL" id="JAQQXP010000003">
    <property type="protein sequence ID" value="MDC8832467.1"/>
    <property type="molecule type" value="Genomic_DNA"/>
</dbReference>
<protein>
    <submittedName>
        <fullName evidence="5">Protein-export chaperone SecB</fullName>
    </submittedName>
</protein>
<sequence>MQATSGDKSYILKKIFMKDVACEAPKGAEAMLMPKGPPAVSVDVGGKSERVRDNLWEVELSLNITLQINQTPVFAVEIYQAGLFECEGLSEAELHRVLNTDCMETLFPYARETIDSLIVKAGFPAISLQPVNFHGLYAQAMAEQAK</sequence>
<dbReference type="Pfam" id="PF02556">
    <property type="entry name" value="SecB"/>
    <property type="match status" value="1"/>
</dbReference>
<keyword evidence="2" id="KW-0813">Transport</keyword>
<organism evidence="5 6">
    <name type="scientific">Alteromonas gilva</name>
    <dbReference type="NCBI Taxonomy" id="2987522"/>
    <lineage>
        <taxon>Bacteria</taxon>
        <taxon>Pseudomonadati</taxon>
        <taxon>Pseudomonadota</taxon>
        <taxon>Gammaproteobacteria</taxon>
        <taxon>Alteromonadales</taxon>
        <taxon>Alteromonadaceae</taxon>
        <taxon>Alteromonas/Salinimonas group</taxon>
        <taxon>Alteromonas</taxon>
    </lineage>
</organism>
<gene>
    <name evidence="5" type="primary">secB</name>
    <name evidence="5" type="ORF">OIK42_17050</name>
</gene>
<dbReference type="PANTHER" id="PTHR36918:SF1">
    <property type="entry name" value="PROTEIN-EXPORT PROTEIN SECB"/>
    <property type="match status" value="1"/>
</dbReference>
<reference evidence="5 6" key="1">
    <citation type="submission" date="2022-10" db="EMBL/GenBank/DDBJ databases">
        <title>Alteromonas sp. chi3 Genome sequencing.</title>
        <authorList>
            <person name="Park S."/>
        </authorList>
    </citation>
    <scope>NUCLEOTIDE SEQUENCE [LARGE SCALE GENOMIC DNA]</scope>
    <source>
        <strain evidence="6">chi3</strain>
    </source>
</reference>
<comment type="similarity">
    <text evidence="1">Belongs to the SecB family.</text>
</comment>
<comment type="caution">
    <text evidence="5">The sequence shown here is derived from an EMBL/GenBank/DDBJ whole genome shotgun (WGS) entry which is preliminary data.</text>
</comment>
<evidence type="ECO:0000313" key="5">
    <source>
        <dbReference type="EMBL" id="MDC8832467.1"/>
    </source>
</evidence>
<dbReference type="RefSeq" id="WP_273642292.1">
    <property type="nucleotide sequence ID" value="NZ_JAQQXP010000003.1"/>
</dbReference>
<evidence type="ECO:0000256" key="1">
    <source>
        <dbReference type="ARBA" id="ARBA00009990"/>
    </source>
</evidence>
<evidence type="ECO:0000256" key="2">
    <source>
        <dbReference type="ARBA" id="ARBA00022448"/>
    </source>
</evidence>
<dbReference type="Gene3D" id="3.10.420.10">
    <property type="entry name" value="SecB-like"/>
    <property type="match status" value="1"/>
</dbReference>
<keyword evidence="4" id="KW-0811">Translocation</keyword>
<accession>A0ABT5L5Y2</accession>
<evidence type="ECO:0000313" key="6">
    <source>
        <dbReference type="Proteomes" id="UP001218788"/>
    </source>
</evidence>
<evidence type="ECO:0000256" key="4">
    <source>
        <dbReference type="ARBA" id="ARBA00023010"/>
    </source>
</evidence>